<dbReference type="EMBL" id="CP159837">
    <property type="protein sequence ID" value="XCM38713.1"/>
    <property type="molecule type" value="Genomic_DNA"/>
</dbReference>
<evidence type="ECO:0000313" key="1">
    <source>
        <dbReference type="EMBL" id="XCM38713.1"/>
    </source>
</evidence>
<sequence>MTAAIDYGLSPVPPLSEADAAWADGLLREKGLR</sequence>
<dbReference type="RefSeq" id="WP_231636734.1">
    <property type="nucleotide sequence ID" value="NZ_CP159837.1"/>
</dbReference>
<organism evidence="1">
    <name type="scientific">Planktothricoides raciborskii GIHE-MW2</name>
    <dbReference type="NCBI Taxonomy" id="2792601"/>
    <lineage>
        <taxon>Bacteria</taxon>
        <taxon>Bacillati</taxon>
        <taxon>Cyanobacteriota</taxon>
        <taxon>Cyanophyceae</taxon>
        <taxon>Oscillatoriophycideae</taxon>
        <taxon>Oscillatoriales</taxon>
        <taxon>Oscillatoriaceae</taxon>
        <taxon>Planktothricoides</taxon>
    </lineage>
</organism>
<name>A0AAU8JIR9_9CYAN</name>
<gene>
    <name evidence="1" type="ORF">ABWT76_001578</name>
</gene>
<reference evidence="1" key="1">
    <citation type="submission" date="2024-07" db="EMBL/GenBank/DDBJ databases">
        <authorList>
            <person name="Kim Y.J."/>
            <person name="Jeong J.Y."/>
        </authorList>
    </citation>
    <scope>NUCLEOTIDE SEQUENCE</scope>
    <source>
        <strain evidence="1">GIHE-MW2</strain>
    </source>
</reference>
<protein>
    <submittedName>
        <fullName evidence="1">DUF4058 family protein</fullName>
    </submittedName>
</protein>
<proteinExistence type="predicted"/>
<accession>A0AAU8JIR9</accession>
<dbReference type="AlphaFoldDB" id="A0AAU8JIR9"/>